<dbReference type="RefSeq" id="WP_228026332.1">
    <property type="nucleotide sequence ID" value="NZ_BKZV01000001.1"/>
</dbReference>
<gene>
    <name evidence="1" type="ORF">KTAU_13590</name>
</gene>
<dbReference type="InterPro" id="IPR045730">
    <property type="entry name" value="DUF6084"/>
</dbReference>
<sequence>MIPDLEFAILGAEVPAYAAAPMLLFRLQVSNRVPTQPVQSVVVRVQIQIEATRRRYSPTAQARLLEVFGEPERWGETVHPLLWTHAGTVVPAFGERTEVELAVPCTYDFEVVSTKYFAALEGEEGVIPLRFLFSGTVFYESEEGRLQVAPISWSKEAAFGLPLQCWRELIARFYPGSAWLRLQRQVFDRLSAYKLAQGLPTWEETVLRLLEAAEQEERES</sequence>
<dbReference type="AlphaFoldDB" id="A0A5J4K6M7"/>
<evidence type="ECO:0000313" key="1">
    <source>
        <dbReference type="EMBL" id="GER82722.1"/>
    </source>
</evidence>
<dbReference type="Proteomes" id="UP000334820">
    <property type="component" value="Unassembled WGS sequence"/>
</dbReference>
<protein>
    <submittedName>
        <fullName evidence="1">Uncharacterized protein</fullName>
    </submittedName>
</protein>
<dbReference type="Pfam" id="PF19562">
    <property type="entry name" value="DUF6084"/>
    <property type="match status" value="1"/>
</dbReference>
<name>A0A5J4K6M7_9CHLR</name>
<accession>A0A5J4K6M7</accession>
<proteinExistence type="predicted"/>
<comment type="caution">
    <text evidence="1">The sequence shown here is derived from an EMBL/GenBank/DDBJ whole genome shotgun (WGS) entry which is preliminary data.</text>
</comment>
<dbReference type="EMBL" id="BKZV01000001">
    <property type="protein sequence ID" value="GER82722.1"/>
    <property type="molecule type" value="Genomic_DNA"/>
</dbReference>
<keyword evidence="2" id="KW-1185">Reference proteome</keyword>
<organism evidence="1 2">
    <name type="scientific">Thermogemmatispora aurantia</name>
    <dbReference type="NCBI Taxonomy" id="2045279"/>
    <lineage>
        <taxon>Bacteria</taxon>
        <taxon>Bacillati</taxon>
        <taxon>Chloroflexota</taxon>
        <taxon>Ktedonobacteria</taxon>
        <taxon>Thermogemmatisporales</taxon>
        <taxon>Thermogemmatisporaceae</taxon>
        <taxon>Thermogemmatispora</taxon>
    </lineage>
</organism>
<evidence type="ECO:0000313" key="2">
    <source>
        <dbReference type="Proteomes" id="UP000334820"/>
    </source>
</evidence>
<reference evidence="1 2" key="1">
    <citation type="journal article" date="2019" name="Int. J. Syst. Evol. Microbiol.">
        <title>Thermogemmatispora aurantia sp. nov. and Thermogemmatispora argillosa sp. nov., within the class Ktedonobacteria, and emended description of the genus Thermogemmatispora.</title>
        <authorList>
            <person name="Zheng Y."/>
            <person name="Wang C.M."/>
            <person name="Sakai Y."/>
            <person name="Abe K."/>
            <person name="Yokota A."/>
            <person name="Yabe S."/>
        </authorList>
    </citation>
    <scope>NUCLEOTIDE SEQUENCE [LARGE SCALE GENOMIC DNA]</scope>
    <source>
        <strain evidence="1 2">A1-2</strain>
    </source>
</reference>